<feature type="compositionally biased region" description="Basic residues" evidence="1">
    <location>
        <begin position="2033"/>
        <end position="2049"/>
    </location>
</feature>
<dbReference type="EMBL" id="WVUK01000044">
    <property type="protein sequence ID" value="KAF7495814.1"/>
    <property type="molecule type" value="Genomic_DNA"/>
</dbReference>
<sequence length="2828" mass="319560">MLKMGTRAASFSAKIRTLQEYHHRWLNSISPYPSVSETINVLKFFSQALLTILRDVPCLPIDMIRDPARDVIRIGLFPNLDYRNLFYALSAMLDSFASLQTALSSNAPTVFEYLLHAFVCLVPFLEHELMDSIPFIVANTIPLNFISYQDIIDMLCYNILPFTLYHEARENDRFDLANASIPSVLMIVLSHTESSVLHSQLLECLMRLKSDVIQDLLIVIAYGTSKARHASVELLFQYWPGLNPSVYDRKNLSEKHVTWKPLTCQNENCQNILNNEAVKICFSQIESSSLVTSVGVCSSGTSNQPSATNANLVSLADLKGRPPIPVLICIECAELVRERNSLNKNIKSQDILLNVLNPMTEISYTCESKSCTSIGNQNNSGARFFAGHNPPIAVVTCFSTECTSFNCNRPVRLCESCHLQRHTLTKSCKSTGHDSIQKNHLVQEHLQSLWKLTSEAQQNFTEAVVALLSEASNIDKTSKESDRFVRAHGPNVHSASFGNSGSERIANSSNTGFSGNASDNIAINAPGTASMASSHGNTITNAGNSQLAIDPSESTIEERQLLSKYGIWLLIGLVDPNEANTNERIELLGRMLASLCQWFHNTACLPDDQAGCDLERIKSESIHGWLMKVIESQFCLFANCLVPNPPNHARVGGHWESWPSMTNQIKEGFKRLLCLVPYDIITPGIWSYIMPFWMESFRFDLAEEELSELKILLSKVLDPDLSPLGLEADVMYRFISKSFENQLPNEQEQALSWIQILTLLEIPIQMYLLQQMFLSGIKSFQNLKLISLQSLQMKSNKHNQSPIEESKIKAEQLTENMAKSFSLSQTSSLNFENLAQSQLSCYVLMLDIIVKQFELLPDQPLRKGFNDQQKIYQPLTLAKMRKDENDFGFNTLVILYEMIQTTECTIGPHTCISSIKRPPDTSQMFKPDSVINECFFCELCSIWYQLSLQIINLFSPLNESTVLADSLESDQQIDLKSLINKSINESNIFPENVDDFEKESISKLNLSERLTVKFSKELQMHNDPDVLYHLLQCLKLLTLHCGVLMEMAKNEEKKIFFLYFQQKCLINNLWRLLQAEFSQISQIVVPLLLHCIALSGGMSVFIETINSEFRSEDWCVRFAAIERTATFSQFIDQSSVKNSASIQLALSSLFIHIIQAFDDLHSSVAQRAITAMELMRAASIKSFVLCLELQYDLVIADRCLVLSSLLQLFNHLNERRILTWEFFLNRFDTLFLEAQVYPGKFGSETTNPSLSESFPAEPTRDLRHSNVHSETYKKKLLRAQEALSQVHLKRSLLPHHLTKLNEKRHLFSATIGSKTNDSEAATEEIINSGEKNPSKVELINNQIDPISNDSHASTQGIQTKTNIFNKLHHNNQTQSINRSNHYNRSDKYKNLSNSNQFTINRKSSKLAALTGSSFPNNFFQESGQSKQALAQEELQSFNIVYRNSDSFDYCDQETLNLLVFLFMQFLSCPDPQHPIDEKSLTRTQIVVLRHLNTLLGYSMSENAFLFSAYDLRKKSIFSSFISALPDLLDLNISIGNLLLNLILPVLIYSPAPHQISYSASNEKFIPTYSLRLLPDHLRRSWLSALMVILYKHNYISSSNHSRFVRNLIQIVQNTLESALEHKCNPDAASKKSREQRELQANHEEILNRISDSLTGVDVLANSICSKIVVDADIEQSNCDHLDPKQSTIPMQVNEISDDEINAISMLIEQAKEHDRCEIQSSSNKIVESRLNCDEIQDKEREMDVIKSNIMDNNDSHQEIRMDKHNDGPKHKSKKQKNIKESLPGRSESSEVIRNISDKKPHSSNINRLDSSDKTYDPIKQQTENTKNTCCCCCSSKANQDCCVEYIRTIELFQLSRTTSSANYQQSNERLLPIGPIPHYLRERSNKSFEKPSAKTALTLKKSERDHESGLVCQQHNSKTDSGDPGLKANPSLLKSIDLNLDETRISMINRESKPGKHKIKHSDGNDEHYEDDGLKRKEIEQFATLRSSSTPNLDTIRSMNSKTISAQSKSAFTQPSSPSKEMNVSKTFETINKKSKDRKMKKNKRRSKKNNLNSISLPSRSSILETKNLIDENSNEQTMESDRILKIVSEIDDVKPDSSNLGPAEVSNISTFNQSANDEGTIEHIRQEQQQNLITTNKNDAGRSNDSSVSDTLIYQSELCINCGLSIEKFDEHELGLCLVSLATFVHREPTLAAPLLPQILKLVSRYALRCVFPWQMESNVHLPGNTASIARQFIRCTLHQLNSNGIFRQLFQTHSGDILLFRSIAISLADFVELNQVSPLKELFEALLEDKQMHQLNQTLLILSNVATYLECIFLDYGSSNNPSPIVSNQYGTNAPLIGPSIVANQPWNDLLNPLENYLRRLSVNLNALAPNIHNLVPLMRILLALFKIPGIGSHRSILDPVAKILSHIFQHSPILLEHVRDLCIQCNKVFIRDRDRFFIARTFAQELTQALRFRTQASDENIFVLIQWALEDAGGSLPYSVAVQSIERNQTNQLGMIGITIDQQSTNAAECIRCYIPELLDFIGDLHALTKFKSNFLGTSIHLNQETLGANLKAGISQYLALELTKIGGSDSKAITKYLPWLYSLPSIQNGQKEFTECIHHVRLLSWILLGSLQHTALMKCHPSHSSLLVSQPLPLDVSNYIAEHVHVILAGFGSESKSSVVHMSALFYAFLLCQLWTVYCEQLASQNPPGSETAHQNILILIDFWTKITPGILQIISHSIKDSQQLADTITLHFLSLTETLMECNSEILSRLLPLWLPLFNSYPGQLTHHVTVRLKTLIGWPVPAQTKNDAMMLSTILVRWLQRIQAKMNQIEIQSSTVTQFYCI</sequence>
<evidence type="ECO:0000313" key="3">
    <source>
        <dbReference type="EnsemblMetazoa" id="KAF7495814.1"/>
    </source>
</evidence>
<dbReference type="PANTHER" id="PTHR21696:SF2">
    <property type="entry name" value="PROTEIN UNC-79 HOMOLOG"/>
    <property type="match status" value="1"/>
</dbReference>
<feature type="region of interest" description="Disordered" evidence="1">
    <location>
        <begin position="1885"/>
        <end position="1930"/>
    </location>
</feature>
<accession>A0A834RF21</accession>
<proteinExistence type="predicted"/>
<feature type="compositionally biased region" description="Basic and acidic residues" evidence="1">
    <location>
        <begin position="1961"/>
        <end position="1971"/>
    </location>
</feature>
<reference evidence="3" key="3">
    <citation type="submission" date="2022-06" db="UniProtKB">
        <authorList>
            <consortium name="EnsemblMetazoa"/>
        </authorList>
    </citation>
    <scope>IDENTIFICATION</scope>
</reference>
<reference evidence="2" key="2">
    <citation type="submission" date="2020-01" db="EMBL/GenBank/DDBJ databases">
        <authorList>
            <person name="Korhonen P.K.K."/>
            <person name="Guangxu M.G."/>
            <person name="Wang T.W."/>
            <person name="Stroehlein A.J.S."/>
            <person name="Young N.D."/>
            <person name="Ang C.-S.A."/>
            <person name="Fernando D.W.F."/>
            <person name="Lu H.L."/>
            <person name="Taylor S.T."/>
            <person name="Ehtesham M.E.M."/>
            <person name="Najaraj S.H.N."/>
            <person name="Harsha G.H.G."/>
            <person name="Madugundu A.M."/>
            <person name="Renuse S.R."/>
            <person name="Holt D.H."/>
            <person name="Pandey A.P."/>
            <person name="Papenfuss A.P."/>
            <person name="Gasser R.B.G."/>
            <person name="Fischer K.F."/>
        </authorList>
    </citation>
    <scope>NUCLEOTIDE SEQUENCE</scope>
    <source>
        <strain evidence="2">SSS_KF_BRIS2020</strain>
    </source>
</reference>
<organism evidence="2">
    <name type="scientific">Sarcoptes scabiei</name>
    <name type="common">Itch mite</name>
    <name type="synonym">Acarus scabiei</name>
    <dbReference type="NCBI Taxonomy" id="52283"/>
    <lineage>
        <taxon>Eukaryota</taxon>
        <taxon>Metazoa</taxon>
        <taxon>Ecdysozoa</taxon>
        <taxon>Arthropoda</taxon>
        <taxon>Chelicerata</taxon>
        <taxon>Arachnida</taxon>
        <taxon>Acari</taxon>
        <taxon>Acariformes</taxon>
        <taxon>Sarcoptiformes</taxon>
        <taxon>Astigmata</taxon>
        <taxon>Psoroptidia</taxon>
        <taxon>Sarcoptoidea</taxon>
        <taxon>Sarcoptidae</taxon>
        <taxon>Sarcoptinae</taxon>
        <taxon>Sarcoptes</taxon>
    </lineage>
</organism>
<feature type="compositionally biased region" description="Basic and acidic residues" evidence="1">
    <location>
        <begin position="1787"/>
        <end position="1800"/>
    </location>
</feature>
<dbReference type="Proteomes" id="UP000070412">
    <property type="component" value="Unassembled WGS sequence"/>
</dbReference>
<name>A0A834RF21_SARSC</name>
<feature type="compositionally biased region" description="Polar residues" evidence="1">
    <location>
        <begin position="2001"/>
        <end position="2030"/>
    </location>
</feature>
<dbReference type="Pfam" id="PF14776">
    <property type="entry name" value="UNC-79"/>
    <property type="match status" value="2"/>
</dbReference>
<evidence type="ECO:0000256" key="1">
    <source>
        <dbReference type="SAM" id="MobiDB-lite"/>
    </source>
</evidence>
<gene>
    <name evidence="2" type="ORF">SSS_4026</name>
</gene>
<keyword evidence="4" id="KW-1185">Reference proteome</keyword>
<dbReference type="OrthoDB" id="6270916at2759"/>
<feature type="region of interest" description="Disordered" evidence="1">
    <location>
        <begin position="2001"/>
        <end position="2059"/>
    </location>
</feature>
<evidence type="ECO:0000313" key="2">
    <source>
        <dbReference type="EMBL" id="KAF7495814.1"/>
    </source>
</evidence>
<feature type="region of interest" description="Disordered" evidence="1">
    <location>
        <begin position="1746"/>
        <end position="1815"/>
    </location>
</feature>
<dbReference type="InterPro" id="IPR024855">
    <property type="entry name" value="UNC79"/>
</dbReference>
<protein>
    <submittedName>
        <fullName evidence="2">Protein unc-79 -like protein</fullName>
    </submittedName>
</protein>
<feature type="region of interest" description="Disordered" evidence="1">
    <location>
        <begin position="1948"/>
        <end position="1971"/>
    </location>
</feature>
<dbReference type="PANTHER" id="PTHR21696">
    <property type="entry name" value="PROTEIN UNC-79 HOMOLOG"/>
    <property type="match status" value="1"/>
</dbReference>
<evidence type="ECO:0000313" key="4">
    <source>
        <dbReference type="Proteomes" id="UP000070412"/>
    </source>
</evidence>
<reference evidence="4" key="1">
    <citation type="journal article" date="2020" name="PLoS Negl. Trop. Dis.">
        <title>High-quality nuclear genome for Sarcoptes scabiei-A critical resource for a neglected parasite.</title>
        <authorList>
            <person name="Korhonen P.K."/>
            <person name="Gasser R.B."/>
            <person name="Ma G."/>
            <person name="Wang T."/>
            <person name="Stroehlein A.J."/>
            <person name="Young N.D."/>
            <person name="Ang C.S."/>
            <person name="Fernando D.D."/>
            <person name="Lu H.C."/>
            <person name="Taylor S."/>
            <person name="Reynolds S.L."/>
            <person name="Mofiz E."/>
            <person name="Najaraj S.H."/>
            <person name="Gowda H."/>
            <person name="Madugundu A."/>
            <person name="Renuse S."/>
            <person name="Holt D."/>
            <person name="Pandey A."/>
            <person name="Papenfuss A.T."/>
            <person name="Fischer K."/>
        </authorList>
    </citation>
    <scope>NUCLEOTIDE SEQUENCE [LARGE SCALE GENOMIC DNA]</scope>
</reference>
<dbReference type="EnsemblMetazoa" id="SSS_4026s_mrna">
    <property type="protein sequence ID" value="KAF7495814.1"/>
    <property type="gene ID" value="SSS_4026"/>
</dbReference>
<feature type="compositionally biased region" description="Basic and acidic residues" evidence="1">
    <location>
        <begin position="1753"/>
        <end position="1769"/>
    </location>
</feature>